<feature type="compositionally biased region" description="Acidic residues" evidence="3">
    <location>
        <begin position="1128"/>
        <end position="1143"/>
    </location>
</feature>
<dbReference type="PROSITE" id="PS50082">
    <property type="entry name" value="WD_REPEATS_2"/>
    <property type="match status" value="1"/>
</dbReference>
<feature type="compositionally biased region" description="Basic residues" evidence="3">
    <location>
        <begin position="1256"/>
        <end position="1266"/>
    </location>
</feature>
<comment type="caution">
    <text evidence="4">The sequence shown here is derived from an EMBL/GenBank/DDBJ whole genome shotgun (WGS) entry which is preliminary data.</text>
</comment>
<sequence length="1284" mass="148755">MRGNNSKQPSQDDSEAKAFIYSYIKRMEPEIAEQYRQEAFTQSQSQQNLERTLSMLPPDFMDALISNNAPHTNYPSLIYNPQPFDNSNINPYYNNNNFPPNFSNLNDQLQRKKFQDKNLPPKQRKLELQYKYISKILLTHRIIGHTRLVRLIIHDYARQFFLTVSSDRTMKLWHRPSLSLMYTFKGHEDDVLSAEISPDRMLIASISNDKSIRIWSLINGSCIDRIIENELWPINTVTFSPCSRYLAIVSEQGRIIVRIANGIDHFSSRIQTKLPRLKTFLLRDTVHDCCFSPGGRLIAAALHSGDLAVFSVFSSKLWISSGANAFENPCDFCFFHPFVPSQIFAVSSKSCICHHYELFDDLILIRSFNAKKTFKRMQSCLFSLSCDASLMFACSLSQMIAWSVGDGRVISKIENLPTACEVSPHPHLPIIVAIVCRSVILIVDTEKNRFINSMFIPDSAFKMDSGNWCENGLDFTATDAIGGIYIFKQSLQRNLNPTPPPQQQQQQNQSNQQENNNVNVNVNRFNNDVNVNAHRNNGIDGAAQTCVSSCYFFPNDFTDSYWDENKGDVEEISGEPVYLNPRDKVMNERGELLIENYRPHSFNDIYYPYVEPPSISVYQEYEDKLIAALNPPETIETENDVLEISDEQAVMNAMINVDNKNLDLMISDNSSSNEEERKNEDSICPTNKYPFWTLIDSVNHNSFFPQIKDRIVYIREGHLEMLKDADLSVAIGKSNVKPAVENEEMWPYLAAFEIVEVTHTKFSCLINMKRLELDSNRSFVDNMRIVDELEICENEPIRTLDYPIGNAPAFVILSEQYVATVDSFEKVMAAGDDVEVFFKKGNSEKKYTGRILDKVDSSVENFTYYNSITIDWGDDFADDGLYSPWEIYSVRQNVIYVPSGSKKDPKFHCCAKIIEKVLETASKRVRSLRPFFKQPFFIRGIIYPSDFGLIKRRLTNNMYRNLISLQFDIKSVMDTQLMLPGHSTMDICYVQLLIDRLNEIIRQSPEMSPDEQKTFLDEMVDFSHFEDDAEELHEENERKKLDREREMRSKKRSFHYKRREDVIVDDDDDIFDEDYTRNHRYYDEFDDVNYNRKSHRKQIEKDDFDDDEFDGYNNNRRKTSNNNRYNDDEYDGDFKDDDDDDDGTYGSSHKKTQRSRRSVVSSGSSANRSAANKKKRKKKKKAKINGDDFIVNDEEEDYYEYYDDEDEDDDFIMQDDDAEVEDVSKVVKTLKASRRERNDTFAREKELGGGAASGSRRGHDRYRRSSYKGSDNSSFEEGSYDEDY</sequence>
<dbReference type="PANTHER" id="PTHR16266:SF17">
    <property type="entry name" value="BRWD3"/>
    <property type="match status" value="1"/>
</dbReference>
<feature type="compositionally biased region" description="Low complexity" evidence="3">
    <location>
        <begin position="503"/>
        <end position="513"/>
    </location>
</feature>
<feature type="compositionally biased region" description="Low complexity" evidence="3">
    <location>
        <begin position="1158"/>
        <end position="1170"/>
    </location>
</feature>
<dbReference type="PROSITE" id="PS50294">
    <property type="entry name" value="WD_REPEATS_REGION"/>
    <property type="match status" value="1"/>
</dbReference>
<evidence type="ECO:0000313" key="5">
    <source>
        <dbReference type="Proteomes" id="UP001470230"/>
    </source>
</evidence>
<feature type="region of interest" description="Disordered" evidence="3">
    <location>
        <begin position="1234"/>
        <end position="1284"/>
    </location>
</feature>
<evidence type="ECO:0000313" key="4">
    <source>
        <dbReference type="EMBL" id="KAK8891414.1"/>
    </source>
</evidence>
<dbReference type="InterPro" id="IPR036427">
    <property type="entry name" value="Bromodomain-like_sf"/>
</dbReference>
<dbReference type="SUPFAM" id="SSF50978">
    <property type="entry name" value="WD40 repeat-like"/>
    <property type="match status" value="1"/>
</dbReference>
<organism evidence="4 5">
    <name type="scientific">Tritrichomonas musculus</name>
    <dbReference type="NCBI Taxonomy" id="1915356"/>
    <lineage>
        <taxon>Eukaryota</taxon>
        <taxon>Metamonada</taxon>
        <taxon>Parabasalia</taxon>
        <taxon>Tritrichomonadida</taxon>
        <taxon>Tritrichomonadidae</taxon>
        <taxon>Tritrichomonas</taxon>
    </lineage>
</organism>
<feature type="region of interest" description="Disordered" evidence="3">
    <location>
        <begin position="1104"/>
        <end position="1197"/>
    </location>
</feature>
<dbReference type="InterPro" id="IPR001680">
    <property type="entry name" value="WD40_rpt"/>
</dbReference>
<protein>
    <submittedName>
        <fullName evidence="4">Uncharacterized protein</fullName>
    </submittedName>
</protein>
<gene>
    <name evidence="4" type="ORF">M9Y10_028623</name>
</gene>
<dbReference type="EMBL" id="JAPFFF010000004">
    <property type="protein sequence ID" value="KAK8891414.1"/>
    <property type="molecule type" value="Genomic_DNA"/>
</dbReference>
<dbReference type="SUPFAM" id="SSF47370">
    <property type="entry name" value="Bromodomain"/>
    <property type="match status" value="1"/>
</dbReference>
<feature type="compositionally biased region" description="Basic residues" evidence="3">
    <location>
        <begin position="1148"/>
        <end position="1157"/>
    </location>
</feature>
<evidence type="ECO:0000256" key="1">
    <source>
        <dbReference type="ARBA" id="ARBA00023117"/>
    </source>
</evidence>
<feature type="compositionally biased region" description="Basic and acidic residues" evidence="3">
    <location>
        <begin position="1234"/>
        <end position="1247"/>
    </location>
</feature>
<evidence type="ECO:0000256" key="2">
    <source>
        <dbReference type="PROSITE-ProRule" id="PRU00221"/>
    </source>
</evidence>
<feature type="compositionally biased region" description="Polar residues" evidence="3">
    <location>
        <begin position="1267"/>
        <end position="1276"/>
    </location>
</feature>
<keyword evidence="2" id="KW-0853">WD repeat</keyword>
<dbReference type="PANTHER" id="PTHR16266">
    <property type="entry name" value="WD REPEAT DOMAIN 9"/>
    <property type="match status" value="1"/>
</dbReference>
<feature type="compositionally biased region" description="Basic residues" evidence="3">
    <location>
        <begin position="1171"/>
        <end position="1183"/>
    </location>
</feature>
<feature type="region of interest" description="Disordered" evidence="3">
    <location>
        <begin position="494"/>
        <end position="513"/>
    </location>
</feature>
<dbReference type="SMART" id="SM00320">
    <property type="entry name" value="WD40"/>
    <property type="match status" value="4"/>
</dbReference>
<dbReference type="Proteomes" id="UP001470230">
    <property type="component" value="Unassembled WGS sequence"/>
</dbReference>
<dbReference type="Pfam" id="PF00400">
    <property type="entry name" value="WD40"/>
    <property type="match status" value="1"/>
</dbReference>
<evidence type="ECO:0000256" key="3">
    <source>
        <dbReference type="SAM" id="MobiDB-lite"/>
    </source>
</evidence>
<dbReference type="Gene3D" id="2.130.10.10">
    <property type="entry name" value="YVTN repeat-like/Quinoprotein amine dehydrogenase"/>
    <property type="match status" value="2"/>
</dbReference>
<reference evidence="4 5" key="1">
    <citation type="submission" date="2024-04" db="EMBL/GenBank/DDBJ databases">
        <title>Tritrichomonas musculus Genome.</title>
        <authorList>
            <person name="Alves-Ferreira E."/>
            <person name="Grigg M."/>
            <person name="Lorenzi H."/>
            <person name="Galac M."/>
        </authorList>
    </citation>
    <scope>NUCLEOTIDE SEQUENCE [LARGE SCALE GENOMIC DNA]</scope>
    <source>
        <strain evidence="4 5">EAF2021</strain>
    </source>
</reference>
<accession>A0ABR2KJU9</accession>
<dbReference type="InterPro" id="IPR015943">
    <property type="entry name" value="WD40/YVTN_repeat-like_dom_sf"/>
</dbReference>
<keyword evidence="1" id="KW-0103">Bromodomain</keyword>
<name>A0ABR2KJU9_9EUKA</name>
<dbReference type="InterPro" id="IPR052060">
    <property type="entry name" value="Bromo_WD_repeat"/>
</dbReference>
<dbReference type="InterPro" id="IPR036322">
    <property type="entry name" value="WD40_repeat_dom_sf"/>
</dbReference>
<proteinExistence type="predicted"/>
<keyword evidence="5" id="KW-1185">Reference proteome</keyword>
<feature type="repeat" description="WD" evidence="2">
    <location>
        <begin position="184"/>
        <end position="225"/>
    </location>
</feature>